<sequence>MRRDPSLNDPFGFSRRTPRAFDHLDPSGDTSKQSAIPSTVSSDIENEDRVSHVPSSLGQHTVDVPLVRWSDMDFPPLGNAAGSPKTGSGVWSRKTSTGENTRSPSAALSEGAYSMSSDLPDDGHGNGEHGQELEIPPTPGLGRSPLTPKTPGSGFPATPTSANDNGILRPPLKDSEGKPFNYYDEFASRERDIDPTTLFVGGLETFGPGAWDEDKVTKFFARFGGLESVKIVRPPLFSRVRKLTKDFSITAYTRGVLCEFSYATVILRGGRGGITEGVDVSISIALDPTAEARTTLTSYLTEQILDMVQDEAEASGESEPPVYSEAIAPKAKEESTEDTVPSSHASRPSSPGPPFTSLTPITTENYREWYDEPLSTALTPPPSSFGSSASAPLSAPVIPYMTGGYYPPAPWVHPYGQAIQYPMHYGYPGYPIPGQQQVLPSFPRPPGSDGSVAPTPGPWPPMGMYGSYIPYATQPQPRTPNLETPPSQHLNNRAPLAPTGFIQNEQGTLIAVYQPEALDQYMAGAHAAPPALQQPSAQNLPTWPQYPQSAYSFAAPTVPIPTRPSLPPVGNGTWMQNTGFNPVQPVHSTPHIPQTPNITTGLGGFRSGYSDISGTTPQVPPFRRQAARRDQNGPQTNNGRNNQSRSFPNRNARGTVNNGGYRGQDSNHNGIRNAPFIQNSNEWNQWGAGR</sequence>
<evidence type="ECO:0000256" key="1">
    <source>
        <dbReference type="SAM" id="MobiDB-lite"/>
    </source>
</evidence>
<evidence type="ECO:0000313" key="3">
    <source>
        <dbReference type="Proteomes" id="UP000717328"/>
    </source>
</evidence>
<comment type="caution">
    <text evidence="2">The sequence shown here is derived from an EMBL/GenBank/DDBJ whole genome shotgun (WGS) entry which is preliminary data.</text>
</comment>
<keyword evidence="3" id="KW-1185">Reference proteome</keyword>
<feature type="region of interest" description="Disordered" evidence="1">
    <location>
        <begin position="78"/>
        <end position="176"/>
    </location>
</feature>
<reference evidence="2" key="2">
    <citation type="submission" date="2021-10" db="EMBL/GenBank/DDBJ databases">
        <title>Phylogenomics reveals ancestral predisposition of the termite-cultivated fungus Termitomyces towards a domesticated lifestyle.</title>
        <authorList>
            <person name="Auxier B."/>
            <person name="Grum-Grzhimaylo A."/>
            <person name="Cardenas M.E."/>
            <person name="Lodge J.D."/>
            <person name="Laessoe T."/>
            <person name="Pedersen O."/>
            <person name="Smith M.E."/>
            <person name="Kuyper T.W."/>
            <person name="Franco-Molano E.A."/>
            <person name="Baroni T.J."/>
            <person name="Aanen D.K."/>
        </authorList>
    </citation>
    <scope>NUCLEOTIDE SEQUENCE</scope>
    <source>
        <strain evidence="2">D49</strain>
    </source>
</reference>
<accession>A0A9P7GWI9</accession>
<feature type="compositionally biased region" description="Polar residues" evidence="1">
    <location>
        <begin position="93"/>
        <end position="106"/>
    </location>
</feature>
<feature type="compositionally biased region" description="Polar residues" evidence="1">
    <location>
        <begin position="632"/>
        <end position="684"/>
    </location>
</feature>
<dbReference type="SUPFAM" id="SSF54928">
    <property type="entry name" value="RNA-binding domain, RBD"/>
    <property type="match status" value="1"/>
</dbReference>
<dbReference type="Proteomes" id="UP000717328">
    <property type="component" value="Unassembled WGS sequence"/>
</dbReference>
<feature type="compositionally biased region" description="Basic and acidic residues" evidence="1">
    <location>
        <begin position="121"/>
        <end position="132"/>
    </location>
</feature>
<feature type="compositionally biased region" description="Polar residues" evidence="1">
    <location>
        <begin position="338"/>
        <end position="349"/>
    </location>
</feature>
<gene>
    <name evidence="2" type="ORF">H0H81_007456</name>
</gene>
<dbReference type="InterPro" id="IPR012677">
    <property type="entry name" value="Nucleotide-bd_a/b_plait_sf"/>
</dbReference>
<feature type="region of interest" description="Disordered" evidence="1">
    <location>
        <begin position="328"/>
        <end position="360"/>
    </location>
</feature>
<protein>
    <submittedName>
        <fullName evidence="2">Uncharacterized protein</fullName>
    </submittedName>
</protein>
<feature type="compositionally biased region" description="Polar residues" evidence="1">
    <location>
        <begin position="28"/>
        <end position="43"/>
    </location>
</feature>
<organism evidence="2 3">
    <name type="scientific">Sphagnurus paluster</name>
    <dbReference type="NCBI Taxonomy" id="117069"/>
    <lineage>
        <taxon>Eukaryota</taxon>
        <taxon>Fungi</taxon>
        <taxon>Dikarya</taxon>
        <taxon>Basidiomycota</taxon>
        <taxon>Agaricomycotina</taxon>
        <taxon>Agaricomycetes</taxon>
        <taxon>Agaricomycetidae</taxon>
        <taxon>Agaricales</taxon>
        <taxon>Tricholomatineae</taxon>
        <taxon>Lyophyllaceae</taxon>
        <taxon>Sphagnurus</taxon>
    </lineage>
</organism>
<evidence type="ECO:0000313" key="2">
    <source>
        <dbReference type="EMBL" id="KAG5654700.1"/>
    </source>
</evidence>
<feature type="region of interest" description="Disordered" evidence="1">
    <location>
        <begin position="603"/>
        <end position="690"/>
    </location>
</feature>
<dbReference type="Gene3D" id="3.30.70.330">
    <property type="match status" value="1"/>
</dbReference>
<dbReference type="AlphaFoldDB" id="A0A9P7GWI9"/>
<dbReference type="OrthoDB" id="410044at2759"/>
<reference evidence="2" key="1">
    <citation type="submission" date="2021-02" db="EMBL/GenBank/DDBJ databases">
        <authorList>
            <person name="Nieuwenhuis M."/>
            <person name="Van De Peppel L.J.J."/>
        </authorList>
    </citation>
    <scope>NUCLEOTIDE SEQUENCE</scope>
    <source>
        <strain evidence="2">D49</strain>
    </source>
</reference>
<name>A0A9P7GWI9_9AGAR</name>
<proteinExistence type="predicted"/>
<dbReference type="EMBL" id="JABCKI010000002">
    <property type="protein sequence ID" value="KAG5654700.1"/>
    <property type="molecule type" value="Genomic_DNA"/>
</dbReference>
<feature type="region of interest" description="Disordered" evidence="1">
    <location>
        <begin position="1"/>
        <end position="57"/>
    </location>
</feature>
<dbReference type="GO" id="GO:0003676">
    <property type="term" value="F:nucleic acid binding"/>
    <property type="evidence" value="ECO:0007669"/>
    <property type="project" value="InterPro"/>
</dbReference>
<dbReference type="InterPro" id="IPR035979">
    <property type="entry name" value="RBD_domain_sf"/>
</dbReference>